<keyword evidence="1" id="KW-0472">Membrane</keyword>
<keyword evidence="3" id="KW-1185">Reference proteome</keyword>
<dbReference type="PANTHER" id="PTHR12621">
    <property type="entry name" value="CYSTEINE AND HISTIDINE-RICH DOMAIN CHORD -CONTAINING PROTEIN"/>
    <property type="match status" value="1"/>
</dbReference>
<reference evidence="2" key="1">
    <citation type="submission" date="2021-01" db="EMBL/GenBank/DDBJ databases">
        <authorList>
            <consortium name="Genoscope - CEA"/>
            <person name="William W."/>
        </authorList>
    </citation>
    <scope>NUCLEOTIDE SEQUENCE</scope>
</reference>
<dbReference type="GO" id="GO:0008270">
    <property type="term" value="F:zinc ion binding"/>
    <property type="evidence" value="ECO:0007669"/>
    <property type="project" value="TreeGrafter"/>
</dbReference>
<protein>
    <recommendedName>
        <fullName evidence="4">Transmembrane protein</fullName>
    </recommendedName>
</protein>
<accession>A0A8S1P5K3</accession>
<sequence length="474" mass="54888">MNKFFELIEKVDLFGVQLSLLTNNKGTNFQSRIGGLISVILGSVSLAYSLYILVLWIENNIPPNINTKQQTKGYAEFKWSEPLIFLSLQDFTSSVDPFRNQNNIITPLLFTLRNGVIKDKPIALYSDSLLPYSIILNNGTLILNNGGQNEHTEEMQEYLLVLASCQNDYLQDDGYCADDNTIQEYISIYHGFLDITIRLNQLNYQNNKLETFQKTYYQAFDPKKPIYTQVMLKQQETIIDDGILFRNEKSQQFLNNYEIINQEVDNRFIPHAIQSMSENTLTLNISSTFLFRIDNISIVEEVSMPKLGSVLAQIGSIVDIIFLLQYVAFYYNSKLLENGLLHDIVTMYYPEFKILKPNLINKFMINEEINQFQISNQNIQLKYLTLLKGAKEKCRLINILYEISRIQFILEQQFGNSILQLSHQQGRKITKDQLEQVCDSLQESNYLVVKPIDLSNQEIKYPYDEPLTILIKPS</sequence>
<dbReference type="EMBL" id="CAJJDM010000109">
    <property type="protein sequence ID" value="CAD8098309.1"/>
    <property type="molecule type" value="Genomic_DNA"/>
</dbReference>
<comment type="caution">
    <text evidence="2">The sequence shown here is derived from an EMBL/GenBank/DDBJ whole genome shotgun (WGS) entry which is preliminary data.</text>
</comment>
<dbReference type="Proteomes" id="UP000688137">
    <property type="component" value="Unassembled WGS sequence"/>
</dbReference>
<evidence type="ECO:0000256" key="1">
    <source>
        <dbReference type="SAM" id="Phobius"/>
    </source>
</evidence>
<proteinExistence type="predicted"/>
<dbReference type="PANTHER" id="PTHR12621:SF7">
    <property type="entry name" value="CYSTEINE AND HISTIDINE-RICH DOMAIN-CONTAINING PROTEIN 1"/>
    <property type="match status" value="1"/>
</dbReference>
<name>A0A8S1P5K3_PARPR</name>
<keyword evidence="1" id="KW-1133">Transmembrane helix</keyword>
<gene>
    <name evidence="2" type="ORF">PPRIM_AZ9-3.1.T1060161</name>
</gene>
<evidence type="ECO:0000313" key="3">
    <source>
        <dbReference type="Proteomes" id="UP000688137"/>
    </source>
</evidence>
<dbReference type="OMA" id="HTEEMQE"/>
<feature type="transmembrane region" description="Helical" evidence="1">
    <location>
        <begin position="33"/>
        <end position="57"/>
    </location>
</feature>
<keyword evidence="1" id="KW-0812">Transmembrane</keyword>
<evidence type="ECO:0000313" key="2">
    <source>
        <dbReference type="EMBL" id="CAD8098309.1"/>
    </source>
</evidence>
<evidence type="ECO:0008006" key="4">
    <source>
        <dbReference type="Google" id="ProtNLM"/>
    </source>
</evidence>
<dbReference type="AlphaFoldDB" id="A0A8S1P5K3"/>
<organism evidence="2 3">
    <name type="scientific">Paramecium primaurelia</name>
    <dbReference type="NCBI Taxonomy" id="5886"/>
    <lineage>
        <taxon>Eukaryota</taxon>
        <taxon>Sar</taxon>
        <taxon>Alveolata</taxon>
        <taxon>Ciliophora</taxon>
        <taxon>Intramacronucleata</taxon>
        <taxon>Oligohymenophorea</taxon>
        <taxon>Peniculida</taxon>
        <taxon>Parameciidae</taxon>
        <taxon>Paramecium</taxon>
    </lineage>
</organism>